<dbReference type="GO" id="GO:0004639">
    <property type="term" value="F:phosphoribosylaminoimidazolesuccinocarboxamide synthase activity"/>
    <property type="evidence" value="ECO:0007669"/>
    <property type="project" value="UniProtKB-EC"/>
</dbReference>
<dbReference type="InterPro" id="IPR028923">
    <property type="entry name" value="SAICAR_synt/ADE2_N"/>
</dbReference>
<dbReference type="Proteomes" id="UP000176501">
    <property type="component" value="Unassembled WGS sequence"/>
</dbReference>
<dbReference type="SUPFAM" id="SSF56104">
    <property type="entry name" value="SAICAR synthase-like"/>
    <property type="match status" value="1"/>
</dbReference>
<dbReference type="GO" id="GO:0005524">
    <property type="term" value="F:ATP binding"/>
    <property type="evidence" value="ECO:0007669"/>
    <property type="project" value="UniProtKB-KW"/>
</dbReference>
<protein>
    <recommendedName>
        <fullName evidence="6">SAICAR synthetase/ADE2 N-terminal domain-containing protein</fullName>
    </recommendedName>
</protein>
<keyword evidence="1" id="KW-0436">Ligase</keyword>
<dbReference type="EMBL" id="MGFE01000021">
    <property type="protein sequence ID" value="OGL98260.1"/>
    <property type="molecule type" value="Genomic_DNA"/>
</dbReference>
<dbReference type="UniPathway" id="UPA00074">
    <property type="reaction ID" value="UER00131"/>
</dbReference>
<dbReference type="Pfam" id="PF01259">
    <property type="entry name" value="SAICAR_synt"/>
    <property type="match status" value="1"/>
</dbReference>
<evidence type="ECO:0000259" key="6">
    <source>
        <dbReference type="Pfam" id="PF01259"/>
    </source>
</evidence>
<name>A0A1F7W665_9BACT</name>
<proteinExistence type="predicted"/>
<dbReference type="AlphaFoldDB" id="A0A1F7W665"/>
<evidence type="ECO:0000256" key="5">
    <source>
        <dbReference type="ARBA" id="ARBA00048475"/>
    </source>
</evidence>
<dbReference type="Gene3D" id="3.30.200.20">
    <property type="entry name" value="Phosphorylase Kinase, domain 1"/>
    <property type="match status" value="1"/>
</dbReference>
<comment type="caution">
    <text evidence="7">The sequence shown here is derived from an EMBL/GenBank/DDBJ whole genome shotgun (WGS) entry which is preliminary data.</text>
</comment>
<comment type="catalytic activity">
    <reaction evidence="5">
        <text>5-amino-1-(5-phospho-D-ribosyl)imidazole-4-carboxylate + L-aspartate + ATP = (2S)-2-[5-amino-1-(5-phospho-beta-D-ribosyl)imidazole-4-carboxamido]succinate + ADP + phosphate + 2 H(+)</text>
        <dbReference type="Rhea" id="RHEA:22628"/>
        <dbReference type="ChEBI" id="CHEBI:15378"/>
        <dbReference type="ChEBI" id="CHEBI:29991"/>
        <dbReference type="ChEBI" id="CHEBI:30616"/>
        <dbReference type="ChEBI" id="CHEBI:43474"/>
        <dbReference type="ChEBI" id="CHEBI:58443"/>
        <dbReference type="ChEBI" id="CHEBI:77657"/>
        <dbReference type="ChEBI" id="CHEBI:456216"/>
        <dbReference type="EC" id="6.3.2.6"/>
    </reaction>
</comment>
<accession>A0A1F7W665</accession>
<dbReference type="Gene3D" id="3.30.470.20">
    <property type="entry name" value="ATP-grasp fold, B domain"/>
    <property type="match status" value="1"/>
</dbReference>
<evidence type="ECO:0000256" key="4">
    <source>
        <dbReference type="ARBA" id="ARBA00022840"/>
    </source>
</evidence>
<organism evidence="7 8">
    <name type="scientific">Candidatus Uhrbacteria bacterium RIFOXYB2_FULL_57_15</name>
    <dbReference type="NCBI Taxonomy" id="1802422"/>
    <lineage>
        <taxon>Bacteria</taxon>
        <taxon>Candidatus Uhriibacteriota</taxon>
    </lineage>
</organism>
<dbReference type="GO" id="GO:0006189">
    <property type="term" value="P:'de novo' IMP biosynthetic process"/>
    <property type="evidence" value="ECO:0007669"/>
    <property type="project" value="UniProtKB-UniPathway"/>
</dbReference>
<evidence type="ECO:0000256" key="2">
    <source>
        <dbReference type="ARBA" id="ARBA00022741"/>
    </source>
</evidence>
<reference evidence="7 8" key="1">
    <citation type="journal article" date="2016" name="Nat. Commun.">
        <title>Thousands of microbial genomes shed light on interconnected biogeochemical processes in an aquifer system.</title>
        <authorList>
            <person name="Anantharaman K."/>
            <person name="Brown C.T."/>
            <person name="Hug L.A."/>
            <person name="Sharon I."/>
            <person name="Castelle C.J."/>
            <person name="Probst A.J."/>
            <person name="Thomas B.C."/>
            <person name="Singh A."/>
            <person name="Wilkins M.J."/>
            <person name="Karaoz U."/>
            <person name="Brodie E.L."/>
            <person name="Williams K.H."/>
            <person name="Hubbard S.S."/>
            <person name="Banfield J.F."/>
        </authorList>
    </citation>
    <scope>NUCLEOTIDE SEQUENCE [LARGE SCALE GENOMIC DNA]</scope>
</reference>
<evidence type="ECO:0000313" key="7">
    <source>
        <dbReference type="EMBL" id="OGL98260.1"/>
    </source>
</evidence>
<keyword evidence="2" id="KW-0547">Nucleotide-binding</keyword>
<keyword evidence="4" id="KW-0067">ATP-binding</keyword>
<feature type="domain" description="SAICAR synthetase/ADE2 N-terminal" evidence="6">
    <location>
        <begin position="5"/>
        <end position="241"/>
    </location>
</feature>
<keyword evidence="3" id="KW-0658">Purine biosynthesis</keyword>
<evidence type="ECO:0000256" key="1">
    <source>
        <dbReference type="ARBA" id="ARBA00022598"/>
    </source>
</evidence>
<sequence>MSEPLIEGSSKKFFAHGDGTLLMTFKDDIHGADQTDVISGTGDLRKRFSFAFYRLLEQHGISTHLAKPVENALSGRGIVVTRAFPIRIEILVRNVARGYWVDGHKVPVFPAGAIFEEPIVELCLKAKVMREDGSVVDDPRISPGIAVAMNALATDKTIRGHMLLNVAEANALETLAREINDLYAAFLRVEGWALEDFKFEVGLDSERLGRSFMVIDEISPDCSRIRDADGNSLSKDLFRQRRPHEDVRAAYLLLTEAVERAVA</sequence>
<evidence type="ECO:0000256" key="3">
    <source>
        <dbReference type="ARBA" id="ARBA00022755"/>
    </source>
</evidence>
<evidence type="ECO:0000313" key="8">
    <source>
        <dbReference type="Proteomes" id="UP000176501"/>
    </source>
</evidence>
<gene>
    <name evidence="7" type="ORF">A2304_00215</name>
</gene>